<name>A0A941EP65_9ACTN</name>
<dbReference type="RefSeq" id="WP_212529232.1">
    <property type="nucleotide sequence ID" value="NZ_JAGSOG010000067.1"/>
</dbReference>
<accession>A0A941EP65</accession>
<keyword evidence="2" id="KW-1185">Reference proteome</keyword>
<dbReference type="AlphaFoldDB" id="A0A941EP65"/>
<dbReference type="InterPro" id="IPR021734">
    <property type="entry name" value="DUF3303"/>
</dbReference>
<comment type="caution">
    <text evidence="1">The sequence shown here is derived from an EMBL/GenBank/DDBJ whole genome shotgun (WGS) entry which is preliminary data.</text>
</comment>
<dbReference type="Proteomes" id="UP000675781">
    <property type="component" value="Unassembled WGS sequence"/>
</dbReference>
<sequence length="98" mass="10945">MRMLMTVEMDTDKANKAIAENKLGEIMMSAFERIKPEAAYFGAKDGRRTAFIVFDLKDATDIPSVAEPFFQALDVKIDLIPVMDVPEVQAGLQKYASK</sequence>
<proteinExistence type="predicted"/>
<organism evidence="1 2">
    <name type="scientific">Actinospica durhamensis</name>
    <dbReference type="NCBI Taxonomy" id="1508375"/>
    <lineage>
        <taxon>Bacteria</taxon>
        <taxon>Bacillati</taxon>
        <taxon>Actinomycetota</taxon>
        <taxon>Actinomycetes</taxon>
        <taxon>Catenulisporales</taxon>
        <taxon>Actinospicaceae</taxon>
        <taxon>Actinospica</taxon>
    </lineage>
</organism>
<reference evidence="1" key="1">
    <citation type="submission" date="2021-04" db="EMBL/GenBank/DDBJ databases">
        <title>Genome based classification of Actinospica acidithermotolerans sp. nov., an actinobacterium isolated from an Indonesian hot spring.</title>
        <authorList>
            <person name="Kusuma A.B."/>
            <person name="Putra K.E."/>
            <person name="Nafisah S."/>
            <person name="Loh J."/>
            <person name="Nouioui I."/>
            <person name="Goodfellow M."/>
        </authorList>
    </citation>
    <scope>NUCLEOTIDE SEQUENCE</scope>
    <source>
        <strain evidence="1">CSCA 57</strain>
    </source>
</reference>
<evidence type="ECO:0000313" key="1">
    <source>
        <dbReference type="EMBL" id="MBR7834715.1"/>
    </source>
</evidence>
<dbReference type="EMBL" id="JAGSOG010000067">
    <property type="protein sequence ID" value="MBR7834715.1"/>
    <property type="molecule type" value="Genomic_DNA"/>
</dbReference>
<dbReference type="Pfam" id="PF11746">
    <property type="entry name" value="DUF3303"/>
    <property type="match status" value="1"/>
</dbReference>
<protein>
    <submittedName>
        <fullName evidence="1">Uncharacterized protein</fullName>
    </submittedName>
</protein>
<gene>
    <name evidence="1" type="ORF">KDL01_15680</name>
</gene>
<evidence type="ECO:0000313" key="2">
    <source>
        <dbReference type="Proteomes" id="UP000675781"/>
    </source>
</evidence>